<evidence type="ECO:0000259" key="7">
    <source>
        <dbReference type="PROSITE" id="PS51296"/>
    </source>
</evidence>
<protein>
    <submittedName>
        <fullName evidence="8">FAD-dependent oxidoreductase</fullName>
    </submittedName>
</protein>
<dbReference type="RefSeq" id="WP_032117424.1">
    <property type="nucleotide sequence ID" value="NZ_JACOOO010000016.1"/>
</dbReference>
<dbReference type="InterPro" id="IPR005805">
    <property type="entry name" value="Rieske_Fe-S_prot_C"/>
</dbReference>
<keyword evidence="1" id="KW-0001">2Fe-2S</keyword>
<dbReference type="InterPro" id="IPR006076">
    <property type="entry name" value="FAD-dep_OxRdtase"/>
</dbReference>
<sequence>MESVWAKSCEFGRREVLKKDIKTDVLIIGAGIAGILTAYMLKQNGRDVVLIDAAEVAGGNTKNTTAKITSQHDLIYDKLISEFGEEKAKQYAKANELAIKKYKEIIKERKIECEFEEKPSYVYSLNEIESIKKEIEAARKVGINAEFVEKANLPFEIKGAIKFNNQAQFNPLKFLKDISKDLIIYENTRALEIKENLVITNRGEITANNIVVATHYPIMNTPGYYFLKMHQERSYVIALENVDDIDGMYIDVDKDGYSFRMYKDLLLLGAIKQRTGENEIGGSYDALRRVAKDLYPNSKERYIWSAQDCMTIDGIPYIGKYSDETPNIYVTTGFNKWGMTSSMVSAMIISDMILGKENDFSEIFSPRRFDLSASINNVAKDISETAKNFIAQKISIPSSTIEHIKNGHGGIVEYNGEKVGVYKNNEGKEFIVSTKCSHLGCQLHWNADELTWDCPCHGSRFDYEGRLIGGPATKDLVD</sequence>
<dbReference type="EMBL" id="JACOOO010000016">
    <property type="protein sequence ID" value="MBC5629232.1"/>
    <property type="molecule type" value="Genomic_DNA"/>
</dbReference>
<organism evidence="8 9">
    <name type="scientific">Clostridium hominis</name>
    <dbReference type="NCBI Taxonomy" id="2763036"/>
    <lineage>
        <taxon>Bacteria</taxon>
        <taxon>Bacillati</taxon>
        <taxon>Bacillota</taxon>
        <taxon>Clostridia</taxon>
        <taxon>Eubacteriales</taxon>
        <taxon>Clostridiaceae</taxon>
        <taxon>Clostridium</taxon>
    </lineage>
</organism>
<dbReference type="PANTHER" id="PTHR13847:SF274">
    <property type="entry name" value="RIESKE 2FE-2S IRON-SULFUR PROTEIN YHFW-RELATED"/>
    <property type="match status" value="1"/>
</dbReference>
<keyword evidence="4" id="KW-0411">Iron-sulfur</keyword>
<dbReference type="InterPro" id="IPR017941">
    <property type="entry name" value="Rieske_2Fe-2S"/>
</dbReference>
<feature type="domain" description="Rieske" evidence="7">
    <location>
        <begin position="396"/>
        <end position="478"/>
    </location>
</feature>
<dbReference type="Proteomes" id="UP000596929">
    <property type="component" value="Unassembled WGS sequence"/>
</dbReference>
<dbReference type="SUPFAM" id="SSF51905">
    <property type="entry name" value="FAD/NAD(P)-binding domain"/>
    <property type="match status" value="1"/>
</dbReference>
<dbReference type="PANTHER" id="PTHR13847">
    <property type="entry name" value="SARCOSINE DEHYDROGENASE-RELATED"/>
    <property type="match status" value="1"/>
</dbReference>
<keyword evidence="6" id="KW-0812">Transmembrane</keyword>
<evidence type="ECO:0000313" key="8">
    <source>
        <dbReference type="EMBL" id="MBC5629232.1"/>
    </source>
</evidence>
<dbReference type="Gene3D" id="3.30.9.10">
    <property type="entry name" value="D-Amino Acid Oxidase, subunit A, domain 2"/>
    <property type="match status" value="1"/>
</dbReference>
<keyword evidence="2" id="KW-0479">Metal-binding</keyword>
<gene>
    <name evidence="8" type="ORF">H8S20_10030</name>
</gene>
<comment type="caution">
    <text evidence="8">The sequence shown here is derived from an EMBL/GenBank/DDBJ whole genome shotgun (WGS) entry which is preliminary data.</text>
</comment>
<evidence type="ECO:0000313" key="9">
    <source>
        <dbReference type="Proteomes" id="UP000596929"/>
    </source>
</evidence>
<proteinExistence type="predicted"/>
<name>A0ABR7DDK5_9CLOT</name>
<keyword evidence="6" id="KW-1133">Transmembrane helix</keyword>
<evidence type="ECO:0000256" key="1">
    <source>
        <dbReference type="ARBA" id="ARBA00022714"/>
    </source>
</evidence>
<dbReference type="InterPro" id="IPR036922">
    <property type="entry name" value="Rieske_2Fe-2S_sf"/>
</dbReference>
<evidence type="ECO:0000256" key="6">
    <source>
        <dbReference type="SAM" id="Phobius"/>
    </source>
</evidence>
<accession>A0ABR7DDK5</accession>
<keyword evidence="9" id="KW-1185">Reference proteome</keyword>
<evidence type="ECO:0000256" key="2">
    <source>
        <dbReference type="ARBA" id="ARBA00022723"/>
    </source>
</evidence>
<dbReference type="SUPFAM" id="SSF50022">
    <property type="entry name" value="ISP domain"/>
    <property type="match status" value="1"/>
</dbReference>
<dbReference type="Gene3D" id="2.102.10.10">
    <property type="entry name" value="Rieske [2Fe-2S] iron-sulphur domain"/>
    <property type="match status" value="1"/>
</dbReference>
<evidence type="ECO:0000256" key="4">
    <source>
        <dbReference type="ARBA" id="ARBA00023014"/>
    </source>
</evidence>
<dbReference type="PROSITE" id="PS51296">
    <property type="entry name" value="RIESKE"/>
    <property type="match status" value="1"/>
</dbReference>
<evidence type="ECO:0000256" key="3">
    <source>
        <dbReference type="ARBA" id="ARBA00023004"/>
    </source>
</evidence>
<dbReference type="Pfam" id="PF00355">
    <property type="entry name" value="Rieske"/>
    <property type="match status" value="1"/>
</dbReference>
<keyword evidence="6" id="KW-0472">Membrane</keyword>
<reference evidence="8 9" key="1">
    <citation type="submission" date="2020-08" db="EMBL/GenBank/DDBJ databases">
        <title>Genome public.</title>
        <authorList>
            <person name="Liu C."/>
            <person name="Sun Q."/>
        </authorList>
    </citation>
    <scope>NUCLEOTIDE SEQUENCE [LARGE SCALE GENOMIC DNA]</scope>
    <source>
        <strain evidence="8 9">NSJ-6</strain>
    </source>
</reference>
<keyword evidence="3" id="KW-0408">Iron</keyword>
<evidence type="ECO:0000256" key="5">
    <source>
        <dbReference type="ARBA" id="ARBA00023157"/>
    </source>
</evidence>
<feature type="transmembrane region" description="Helical" evidence="6">
    <location>
        <begin position="21"/>
        <end position="41"/>
    </location>
</feature>
<dbReference type="PRINTS" id="PR00162">
    <property type="entry name" value="RIESKE"/>
</dbReference>
<keyword evidence="5" id="KW-1015">Disulfide bond</keyword>
<dbReference type="Gene3D" id="3.50.50.60">
    <property type="entry name" value="FAD/NAD(P)-binding domain"/>
    <property type="match status" value="1"/>
</dbReference>
<dbReference type="Pfam" id="PF01266">
    <property type="entry name" value="DAO"/>
    <property type="match status" value="1"/>
</dbReference>
<dbReference type="InterPro" id="IPR036188">
    <property type="entry name" value="FAD/NAD-bd_sf"/>
</dbReference>